<feature type="region of interest" description="Disordered" evidence="1">
    <location>
        <begin position="1"/>
        <end position="26"/>
    </location>
</feature>
<dbReference type="AlphaFoldDB" id="A0A1A6HNT5"/>
<dbReference type="InterPro" id="IPR001909">
    <property type="entry name" value="KRAB"/>
</dbReference>
<dbReference type="STRING" id="56216.A0A1A6HNT5"/>
<dbReference type="SMART" id="SM00349">
    <property type="entry name" value="KRAB"/>
    <property type="match status" value="1"/>
</dbReference>
<proteinExistence type="predicted"/>
<comment type="caution">
    <text evidence="3">The sequence shown here is derived from an EMBL/GenBank/DDBJ whole genome shotgun (WGS) entry which is preliminary data.</text>
</comment>
<reference evidence="3 4" key="1">
    <citation type="submission" date="2016-06" db="EMBL/GenBank/DDBJ databases">
        <title>The Draft Genome Sequence and Annotation of the Desert Woodrat Neotoma lepida.</title>
        <authorList>
            <person name="Campbell M."/>
            <person name="Oakeson K.F."/>
            <person name="Yandell M."/>
            <person name="Halpert J.R."/>
            <person name="Dearing D."/>
        </authorList>
    </citation>
    <scope>NUCLEOTIDE SEQUENCE [LARGE SCALE GENOMIC DNA]</scope>
    <source>
        <strain evidence="3">417</strain>
        <tissue evidence="3">Liver</tissue>
    </source>
</reference>
<keyword evidence="4" id="KW-1185">Reference proteome</keyword>
<name>A0A1A6HNT5_NEOLE</name>
<accession>A0A1A6HNT5</accession>
<feature type="compositionally biased region" description="Basic and acidic residues" evidence="1">
    <location>
        <begin position="11"/>
        <end position="25"/>
    </location>
</feature>
<evidence type="ECO:0000313" key="3">
    <source>
        <dbReference type="EMBL" id="OBS80108.1"/>
    </source>
</evidence>
<organism evidence="3 4">
    <name type="scientific">Neotoma lepida</name>
    <name type="common">Desert woodrat</name>
    <dbReference type="NCBI Taxonomy" id="56216"/>
    <lineage>
        <taxon>Eukaryota</taxon>
        <taxon>Metazoa</taxon>
        <taxon>Chordata</taxon>
        <taxon>Craniata</taxon>
        <taxon>Vertebrata</taxon>
        <taxon>Euteleostomi</taxon>
        <taxon>Mammalia</taxon>
        <taxon>Eutheria</taxon>
        <taxon>Euarchontoglires</taxon>
        <taxon>Glires</taxon>
        <taxon>Rodentia</taxon>
        <taxon>Myomorpha</taxon>
        <taxon>Muroidea</taxon>
        <taxon>Cricetidae</taxon>
        <taxon>Neotominae</taxon>
        <taxon>Neotoma</taxon>
    </lineage>
</organism>
<dbReference type="EMBL" id="LZPO01017478">
    <property type="protein sequence ID" value="OBS80108.1"/>
    <property type="molecule type" value="Genomic_DNA"/>
</dbReference>
<feature type="domain" description="KRAB" evidence="2">
    <location>
        <begin position="129"/>
        <end position="206"/>
    </location>
</feature>
<dbReference type="CDD" id="cd07765">
    <property type="entry name" value="KRAB_A-box"/>
    <property type="match status" value="1"/>
</dbReference>
<evidence type="ECO:0000256" key="1">
    <source>
        <dbReference type="SAM" id="MobiDB-lite"/>
    </source>
</evidence>
<dbReference type="InterPro" id="IPR036051">
    <property type="entry name" value="KRAB_dom_sf"/>
</dbReference>
<dbReference type="Pfam" id="PF01352">
    <property type="entry name" value="KRAB"/>
    <property type="match status" value="1"/>
</dbReference>
<dbReference type="GO" id="GO:0006355">
    <property type="term" value="P:regulation of DNA-templated transcription"/>
    <property type="evidence" value="ECO:0007669"/>
    <property type="project" value="InterPro"/>
</dbReference>
<dbReference type="SUPFAM" id="SSF109640">
    <property type="entry name" value="KRAB domain (Kruppel-associated box)"/>
    <property type="match status" value="1"/>
</dbReference>
<sequence>MKKAAVVGTAEPRRTGSRADIESRSQESLPCLGTNVVLHFAAVTVTMREKVMRHDKIQYQSFIRKWGGEDGRERKRDGEKQREKETEHARGEREEERDKERKRWDFPLHMGEYYINEHKLKEYFILNLLTFKDVATDFRQEEFGCLDSAERTLPGNHKLKNYTNLVSTALSYHQTQEVSHRSTNTILYRNKEQAYLKLVVLTCYIQGSSGIFMATAENMNYVMMRVMFMKKIPKTLLTKSIRNL</sequence>
<evidence type="ECO:0000259" key="2">
    <source>
        <dbReference type="PROSITE" id="PS50805"/>
    </source>
</evidence>
<evidence type="ECO:0000313" key="4">
    <source>
        <dbReference type="Proteomes" id="UP000092124"/>
    </source>
</evidence>
<gene>
    <name evidence="3" type="ORF">A6R68_21689</name>
</gene>
<protein>
    <recommendedName>
        <fullName evidence="2">KRAB domain-containing protein</fullName>
    </recommendedName>
</protein>
<dbReference type="Gene3D" id="6.10.140.140">
    <property type="match status" value="1"/>
</dbReference>
<dbReference type="Proteomes" id="UP000092124">
    <property type="component" value="Unassembled WGS sequence"/>
</dbReference>
<dbReference type="PROSITE" id="PS50805">
    <property type="entry name" value="KRAB"/>
    <property type="match status" value="1"/>
</dbReference>
<feature type="region of interest" description="Disordered" evidence="1">
    <location>
        <begin position="70"/>
        <end position="101"/>
    </location>
</feature>